<dbReference type="GO" id="GO:0005829">
    <property type="term" value="C:cytosol"/>
    <property type="evidence" value="ECO:0007669"/>
    <property type="project" value="TreeGrafter"/>
</dbReference>
<evidence type="ECO:0000256" key="7">
    <source>
        <dbReference type="ARBA" id="ARBA00031827"/>
    </source>
</evidence>
<reference evidence="9" key="1">
    <citation type="submission" date="2020-07" db="EMBL/GenBank/DDBJ databases">
        <title>The High-quality genome of the commercially important snow crab, Chionoecetes opilio.</title>
        <authorList>
            <person name="Jeong J.-H."/>
            <person name="Ryu S."/>
        </authorList>
    </citation>
    <scope>NUCLEOTIDE SEQUENCE</scope>
    <source>
        <strain evidence="9">MADBK_172401_WGS</strain>
        <tissue evidence="9">Digestive gland</tissue>
    </source>
</reference>
<dbReference type="PANTHER" id="PTHR43725">
    <property type="entry name" value="UDP-GLUCOSE 4-EPIMERASE"/>
    <property type="match status" value="1"/>
</dbReference>
<evidence type="ECO:0000256" key="6">
    <source>
        <dbReference type="ARBA" id="ARBA00023235"/>
    </source>
</evidence>
<dbReference type="Pfam" id="PF01370">
    <property type="entry name" value="Epimerase"/>
    <property type="match status" value="1"/>
</dbReference>
<evidence type="ECO:0000256" key="3">
    <source>
        <dbReference type="ARBA" id="ARBA00013175"/>
    </source>
</evidence>
<dbReference type="OrthoDB" id="9402762at2759"/>
<keyword evidence="10" id="KW-1185">Reference proteome</keyword>
<keyword evidence="6" id="KW-0413">Isomerase</keyword>
<keyword evidence="5" id="KW-0119">Carbohydrate metabolism</keyword>
<dbReference type="InterPro" id="IPR001509">
    <property type="entry name" value="Epimerase_deHydtase"/>
</dbReference>
<dbReference type="InterPro" id="IPR036291">
    <property type="entry name" value="NAD(P)-bd_dom_sf"/>
</dbReference>
<feature type="domain" description="NAD-dependent epimerase/dehydratase" evidence="8">
    <location>
        <begin position="7"/>
        <end position="256"/>
    </location>
</feature>
<sequence length="448" mass="49835">MSNQKTVFVTGGTGYIGSHCIVDLLNEGYEVITIDNLTNSRSGALGRVEEITGKKVTFYQCDLLDGQTVHNIFAKHKIDFVIHFAAMKAVGESMQFPLIYYKNNVIGTINLVEAMKANNVYQMVFSSSCTVYGDPEHLPITEDHPTGAVTNVYGRTKYLIEEMLKDLSRAEEKWNIIALRYFNPVGAHPTGRLGEDPTKNFTNLMPYIGQVAIGKKPSLTIFGSDYDTPDGTGVRDYIHVMDLASGHVSALTKLDQEHLRFKPLNLGLGQGISVLEFVKEFERLTKVDIPYEFAGRRVGDVATLVCEGSRGVKELKWQPTRNFQTYNLGTGQGVSVLQLVKAYEAVTDTKVPYELKPRREGDIVSMFANTTRAKNELGWTAKFSLENMCEDFWRWQTMNPDGYAKDEPYTVSVLEPPVTEKSTDAAAKVANASNGITSVNRLNGVNNH</sequence>
<dbReference type="InterPro" id="IPR005886">
    <property type="entry name" value="UDP_G4E"/>
</dbReference>
<gene>
    <name evidence="9" type="primary">Gale</name>
    <name evidence="9" type="ORF">GWK47_013015</name>
</gene>
<dbReference type="SUPFAM" id="SSF51735">
    <property type="entry name" value="NAD(P)-binding Rossmann-fold domains"/>
    <property type="match status" value="2"/>
</dbReference>
<organism evidence="9 10">
    <name type="scientific">Chionoecetes opilio</name>
    <name type="common">Atlantic snow crab</name>
    <name type="synonym">Cancer opilio</name>
    <dbReference type="NCBI Taxonomy" id="41210"/>
    <lineage>
        <taxon>Eukaryota</taxon>
        <taxon>Metazoa</taxon>
        <taxon>Ecdysozoa</taxon>
        <taxon>Arthropoda</taxon>
        <taxon>Crustacea</taxon>
        <taxon>Multicrustacea</taxon>
        <taxon>Malacostraca</taxon>
        <taxon>Eumalacostraca</taxon>
        <taxon>Eucarida</taxon>
        <taxon>Decapoda</taxon>
        <taxon>Pleocyemata</taxon>
        <taxon>Brachyura</taxon>
        <taxon>Eubrachyura</taxon>
        <taxon>Majoidea</taxon>
        <taxon>Majidae</taxon>
        <taxon>Chionoecetes</taxon>
    </lineage>
</organism>
<comment type="catalytic activity">
    <reaction evidence="1">
        <text>UDP-N-acetyl-alpha-D-glucosamine = UDP-N-acetyl-alpha-D-galactosamine</text>
        <dbReference type="Rhea" id="RHEA:20517"/>
        <dbReference type="ChEBI" id="CHEBI:57705"/>
        <dbReference type="ChEBI" id="CHEBI:67138"/>
        <dbReference type="EC" id="5.1.3.7"/>
    </reaction>
</comment>
<proteinExistence type="predicted"/>
<evidence type="ECO:0000313" key="10">
    <source>
        <dbReference type="Proteomes" id="UP000770661"/>
    </source>
</evidence>
<evidence type="ECO:0000256" key="4">
    <source>
        <dbReference type="ARBA" id="ARBA00023027"/>
    </source>
</evidence>
<dbReference type="EC" id="5.1.3.7" evidence="3"/>
<dbReference type="GO" id="GO:0003978">
    <property type="term" value="F:UDP-glucose 4-epimerase activity"/>
    <property type="evidence" value="ECO:0007669"/>
    <property type="project" value="InterPro"/>
</dbReference>
<dbReference type="Gene3D" id="3.90.25.10">
    <property type="entry name" value="UDP-galactose 4-epimerase, domain 1"/>
    <property type="match status" value="2"/>
</dbReference>
<dbReference type="AlphaFoldDB" id="A0A8J5CLN8"/>
<evidence type="ECO:0000313" key="9">
    <source>
        <dbReference type="EMBL" id="KAG0714979.1"/>
    </source>
</evidence>
<dbReference type="GO" id="GO:0033499">
    <property type="term" value="P:galactose catabolic process via UDP-galactose, Leloir pathway"/>
    <property type="evidence" value="ECO:0007669"/>
    <property type="project" value="TreeGrafter"/>
</dbReference>
<evidence type="ECO:0000256" key="2">
    <source>
        <dbReference type="ARBA" id="ARBA00001911"/>
    </source>
</evidence>
<protein>
    <recommendedName>
        <fullName evidence="7">UDP-N-acetylglucosamine 4-epimerase</fullName>
        <ecNumber evidence="3">5.1.3.7</ecNumber>
    </recommendedName>
    <alternativeName>
        <fullName evidence="7">UDP-N-acetylglucosamine 4-epimerase</fullName>
    </alternativeName>
</protein>
<comment type="caution">
    <text evidence="9">The sequence shown here is derived from an EMBL/GenBank/DDBJ whole genome shotgun (WGS) entry which is preliminary data.</text>
</comment>
<dbReference type="Gene3D" id="3.40.50.720">
    <property type="entry name" value="NAD(P)-binding Rossmann-like Domain"/>
    <property type="match status" value="1"/>
</dbReference>
<dbReference type="Proteomes" id="UP000770661">
    <property type="component" value="Unassembled WGS sequence"/>
</dbReference>
<comment type="cofactor">
    <cofactor evidence="2">
        <name>NAD(+)</name>
        <dbReference type="ChEBI" id="CHEBI:57540"/>
    </cofactor>
</comment>
<dbReference type="EMBL" id="JACEEZ010020120">
    <property type="protein sequence ID" value="KAG0714979.1"/>
    <property type="molecule type" value="Genomic_DNA"/>
</dbReference>
<keyword evidence="4" id="KW-0520">NAD</keyword>
<evidence type="ECO:0000256" key="5">
    <source>
        <dbReference type="ARBA" id="ARBA00023144"/>
    </source>
</evidence>
<keyword evidence="5" id="KW-0299">Galactose metabolism</keyword>
<evidence type="ECO:0000259" key="8">
    <source>
        <dbReference type="Pfam" id="PF01370"/>
    </source>
</evidence>
<name>A0A8J5CLN8_CHIOP</name>
<accession>A0A8J5CLN8</accession>
<dbReference type="CDD" id="cd05247">
    <property type="entry name" value="UDP_G4E_1_SDR_e"/>
    <property type="match status" value="1"/>
</dbReference>
<evidence type="ECO:0000256" key="1">
    <source>
        <dbReference type="ARBA" id="ARBA00000014"/>
    </source>
</evidence>
<dbReference type="GO" id="GO:0003974">
    <property type="term" value="F:UDP-N-acetylglucosamine 4-epimerase activity"/>
    <property type="evidence" value="ECO:0007669"/>
    <property type="project" value="UniProtKB-EC"/>
</dbReference>
<dbReference type="NCBIfam" id="TIGR01179">
    <property type="entry name" value="galE"/>
    <property type="match status" value="1"/>
</dbReference>
<dbReference type="PANTHER" id="PTHR43725:SF31">
    <property type="entry name" value="UDP-GLUCOSE 4-EPIMERASE"/>
    <property type="match status" value="1"/>
</dbReference>